<comment type="caution">
    <text evidence="2">The sequence shown here is derived from an EMBL/GenBank/DDBJ whole genome shotgun (WGS) entry which is preliminary data.</text>
</comment>
<dbReference type="Proteomes" id="UP000070659">
    <property type="component" value="Unassembled WGS sequence"/>
</dbReference>
<evidence type="ECO:0008006" key="4">
    <source>
        <dbReference type="Google" id="ProtNLM"/>
    </source>
</evidence>
<feature type="compositionally biased region" description="Basic residues" evidence="1">
    <location>
        <begin position="81"/>
        <end position="91"/>
    </location>
</feature>
<accession>A0A132N046</accession>
<name>A0A132N046_9ACTN</name>
<evidence type="ECO:0000313" key="3">
    <source>
        <dbReference type="Proteomes" id="UP000070659"/>
    </source>
</evidence>
<dbReference type="Gene3D" id="1.25.40.10">
    <property type="entry name" value="Tetratricopeptide repeat domain"/>
    <property type="match status" value="1"/>
</dbReference>
<dbReference type="SUPFAM" id="SSF48452">
    <property type="entry name" value="TPR-like"/>
    <property type="match status" value="1"/>
</dbReference>
<gene>
    <name evidence="2" type="ORF">TH66_11065</name>
</gene>
<organism evidence="2 3">
    <name type="scientific">Carbonactinospora thermoautotrophica</name>
    <dbReference type="NCBI Taxonomy" id="1469144"/>
    <lineage>
        <taxon>Bacteria</taxon>
        <taxon>Bacillati</taxon>
        <taxon>Actinomycetota</taxon>
        <taxon>Actinomycetes</taxon>
        <taxon>Kitasatosporales</taxon>
        <taxon>Carbonactinosporaceae</taxon>
        <taxon>Carbonactinospora</taxon>
    </lineage>
</organism>
<protein>
    <recommendedName>
        <fullName evidence="4">Transcriptional regulator</fullName>
    </recommendedName>
</protein>
<sequence length="430" mass="46332">MHERTPNDVLRGVRESLNMGQGEFAAAINRAGEAAGDELRCDVRLVAKWEAGDVQWPQGRYRRALEAVTGMPCTALGFRPHPPRSTRRRTVSPRPVGAPTVDSTRDLEDPVQRREFLAGALAMAAPTPLSPGDGKKAVNAYVEDAERTLAQLQGLMRKFGAGQLVVLAEAQLKELTGQLEVGVDTPGLQSAAAWSYVLAGVMQFDIGNQSRARYLYKEALFLAQLAGDHAIVACAANSMSQQSARLGRLHEAVRLARLGAEHTPRTGRVASLLAVREAQAWALLGAEREANAAMRRAMDAYERAGTDPDWAMFFNESELVGAAGRVAADLGDWAQAQNSVCYAAADPSLPLRSHVLWNLLLAEVMVRSGDVQGAADVVAAVLPTLGCLSSHRVTHRVRMLATLPVGESSAARVWREQLEAHARGSSPKKN</sequence>
<feature type="region of interest" description="Disordered" evidence="1">
    <location>
        <begin position="76"/>
        <end position="107"/>
    </location>
</feature>
<dbReference type="PATRIC" id="fig|1469144.8.peg.2730"/>
<reference evidence="2 3" key="1">
    <citation type="submission" date="2015-02" db="EMBL/GenBank/DDBJ databases">
        <title>Physiological reanalysis, assessment of diazotrophy, and genome sequences of multiple isolates of Streptomyces thermoautotrophicus.</title>
        <authorList>
            <person name="MacKellar D.C."/>
            <person name="Lieber L."/>
            <person name="Norman J."/>
            <person name="Bolger A."/>
            <person name="Tobin C."/>
            <person name="Murray J.W."/>
            <person name="Prell J."/>
        </authorList>
    </citation>
    <scope>NUCLEOTIDE SEQUENCE [LARGE SCALE GENOMIC DNA]</scope>
    <source>
        <strain evidence="2 3">UBT1</strain>
    </source>
</reference>
<proteinExistence type="predicted"/>
<dbReference type="InterPro" id="IPR011990">
    <property type="entry name" value="TPR-like_helical_dom_sf"/>
</dbReference>
<dbReference type="RefSeq" id="WP_066889189.1">
    <property type="nucleotide sequence ID" value="NZ_JYIK01001097.1"/>
</dbReference>
<dbReference type="EMBL" id="JYIJ01000017">
    <property type="protein sequence ID" value="KWX03443.1"/>
    <property type="molecule type" value="Genomic_DNA"/>
</dbReference>
<evidence type="ECO:0000313" key="2">
    <source>
        <dbReference type="EMBL" id="KWX03443.1"/>
    </source>
</evidence>
<evidence type="ECO:0000256" key="1">
    <source>
        <dbReference type="SAM" id="MobiDB-lite"/>
    </source>
</evidence>
<dbReference type="AlphaFoldDB" id="A0A132N046"/>